<proteinExistence type="predicted"/>
<dbReference type="Proteomes" id="UP000632849">
    <property type="component" value="Unassembled WGS sequence"/>
</dbReference>
<sequence>MPPAPAPTAPDPNEGRTPSPRPAAPTGPLAAAGPRPVGAAAVMAALPARPRLLALGEPTHGEDVLLDVRNDLFRQLVEEEGYRTIALESDCLAALTVDAYVTSGAGAAGADSTPGGPGDPADLDDVMAHGFSHGFGASPANRELVRWMRAHNEGRAPADRVRFAGFDGPLEMSAAQSPRRALTALHAHLALRVDSSLLPCAVRELEDLLGEDDRWTDPAVMGDPSRSAGRTPTAERLRILTDDLTALLDAHAPPPEDEQEQEERHRARLHARTATGLLRYHAAMVDPTPARLARLLTLRASMMAANLLALAERAPTLVHAHNSHLQRDRSSMTMAGRHLEWWSAGALAHSRLGEEYGFVATALGTLRHHGVHEPPPDTVEGLLHALPADRFLLDPRHLSTAPASVPPTPRPSPWHGYAPLDPAHLPRMDALLYIKHIPEGPKWWPTA</sequence>
<accession>A0A919BBN2</accession>
<dbReference type="Gene3D" id="1.20.1440.30">
    <property type="entry name" value="Biosynthetic Protein domain"/>
    <property type="match status" value="1"/>
</dbReference>
<dbReference type="CDD" id="cd14728">
    <property type="entry name" value="Ere-like"/>
    <property type="match status" value="1"/>
</dbReference>
<dbReference type="InterPro" id="IPR007815">
    <property type="entry name" value="Emycin_Estase"/>
</dbReference>
<keyword evidence="3" id="KW-1185">Reference proteome</keyword>
<feature type="region of interest" description="Disordered" evidence="1">
    <location>
        <begin position="1"/>
        <end position="34"/>
    </location>
</feature>
<protein>
    <recommendedName>
        <fullName evidence="4">Erythromycin esterase</fullName>
    </recommendedName>
</protein>
<evidence type="ECO:0000313" key="3">
    <source>
        <dbReference type="Proteomes" id="UP000632849"/>
    </source>
</evidence>
<dbReference type="Gene3D" id="3.30.1870.10">
    <property type="entry name" value="EreA-like, domain 2"/>
    <property type="match status" value="1"/>
</dbReference>
<dbReference type="AlphaFoldDB" id="A0A919BBN2"/>
<organism evidence="2 3">
    <name type="scientific">Streptomyces filamentosus</name>
    <name type="common">Streptomyces roseosporus</name>
    <dbReference type="NCBI Taxonomy" id="67294"/>
    <lineage>
        <taxon>Bacteria</taxon>
        <taxon>Bacillati</taxon>
        <taxon>Actinomycetota</taxon>
        <taxon>Actinomycetes</taxon>
        <taxon>Kitasatosporales</taxon>
        <taxon>Streptomycetaceae</taxon>
        <taxon>Streptomyces</taxon>
    </lineage>
</organism>
<feature type="compositionally biased region" description="Pro residues" evidence="1">
    <location>
        <begin position="1"/>
        <end position="10"/>
    </location>
</feature>
<dbReference type="InterPro" id="IPR014622">
    <property type="entry name" value="UCP036794_erythomycin"/>
</dbReference>
<dbReference type="GO" id="GO:0046677">
    <property type="term" value="P:response to antibiotic"/>
    <property type="evidence" value="ECO:0007669"/>
    <property type="project" value="InterPro"/>
</dbReference>
<comment type="caution">
    <text evidence="2">The sequence shown here is derived from an EMBL/GenBank/DDBJ whole genome shotgun (WGS) entry which is preliminary data.</text>
</comment>
<dbReference type="SUPFAM" id="SSF159501">
    <property type="entry name" value="EreA/ChaN-like"/>
    <property type="match status" value="1"/>
</dbReference>
<dbReference type="PANTHER" id="PTHR31299">
    <property type="entry name" value="ESTERASE, PUTATIVE (AFU_ORTHOLOGUE AFUA_1G05850)-RELATED"/>
    <property type="match status" value="1"/>
</dbReference>
<dbReference type="EMBL" id="BNBE01000001">
    <property type="protein sequence ID" value="GHF81058.1"/>
    <property type="molecule type" value="Genomic_DNA"/>
</dbReference>
<gene>
    <name evidence="2" type="ORF">GCM10017667_05900</name>
</gene>
<dbReference type="PANTHER" id="PTHR31299:SF0">
    <property type="entry name" value="ESTERASE, PUTATIVE (AFU_ORTHOLOGUE AFUA_1G05850)-RELATED"/>
    <property type="match status" value="1"/>
</dbReference>
<dbReference type="Gene3D" id="3.40.1660.10">
    <property type="entry name" value="EreA-like (biosynthetic domain)"/>
    <property type="match status" value="1"/>
</dbReference>
<dbReference type="InterPro" id="IPR052036">
    <property type="entry name" value="Hydrolase/PRTase-associated"/>
</dbReference>
<evidence type="ECO:0008006" key="4">
    <source>
        <dbReference type="Google" id="ProtNLM"/>
    </source>
</evidence>
<evidence type="ECO:0000313" key="2">
    <source>
        <dbReference type="EMBL" id="GHF81058.1"/>
    </source>
</evidence>
<name>A0A919BBN2_STRFL</name>
<reference evidence="2" key="2">
    <citation type="submission" date="2020-09" db="EMBL/GenBank/DDBJ databases">
        <authorList>
            <person name="Sun Q."/>
            <person name="Ohkuma M."/>
        </authorList>
    </citation>
    <scope>NUCLEOTIDE SEQUENCE</scope>
    <source>
        <strain evidence="2">JCM 4122</strain>
    </source>
</reference>
<evidence type="ECO:0000256" key="1">
    <source>
        <dbReference type="SAM" id="MobiDB-lite"/>
    </source>
</evidence>
<reference evidence="2" key="1">
    <citation type="journal article" date="2014" name="Int. J. Syst. Evol. Microbiol.">
        <title>Complete genome sequence of Corynebacterium casei LMG S-19264T (=DSM 44701T), isolated from a smear-ripened cheese.</title>
        <authorList>
            <consortium name="US DOE Joint Genome Institute (JGI-PGF)"/>
            <person name="Walter F."/>
            <person name="Albersmeier A."/>
            <person name="Kalinowski J."/>
            <person name="Ruckert C."/>
        </authorList>
    </citation>
    <scope>NUCLEOTIDE SEQUENCE</scope>
    <source>
        <strain evidence="2">JCM 4122</strain>
    </source>
</reference>
<dbReference type="Pfam" id="PF05139">
    <property type="entry name" value="Erythro_esteras"/>
    <property type="match status" value="1"/>
</dbReference>
<dbReference type="PIRSF" id="PIRSF036794">
    <property type="entry name" value="UCP_erythr_ester"/>
    <property type="match status" value="1"/>
</dbReference>